<organism evidence="1 2">
    <name type="scientific">Clonorchis sinensis</name>
    <name type="common">Chinese liver fluke</name>
    <dbReference type="NCBI Taxonomy" id="79923"/>
    <lineage>
        <taxon>Eukaryota</taxon>
        <taxon>Metazoa</taxon>
        <taxon>Spiralia</taxon>
        <taxon>Lophotrochozoa</taxon>
        <taxon>Platyhelminthes</taxon>
        <taxon>Trematoda</taxon>
        <taxon>Digenea</taxon>
        <taxon>Opisthorchiida</taxon>
        <taxon>Opisthorchiata</taxon>
        <taxon>Opisthorchiidae</taxon>
        <taxon>Clonorchis</taxon>
    </lineage>
</organism>
<dbReference type="EMBL" id="NIRI02000042">
    <property type="protein sequence ID" value="KAG5448780.1"/>
    <property type="molecule type" value="Genomic_DNA"/>
</dbReference>
<dbReference type="AlphaFoldDB" id="A0A419Q673"/>
<dbReference type="InterPro" id="IPR001680">
    <property type="entry name" value="WD40_rpt"/>
</dbReference>
<dbReference type="InParanoid" id="A0A419Q673"/>
<evidence type="ECO:0000313" key="2">
    <source>
        <dbReference type="Proteomes" id="UP000286415"/>
    </source>
</evidence>
<dbReference type="Proteomes" id="UP000286415">
    <property type="component" value="Unassembled WGS sequence"/>
</dbReference>
<dbReference type="InterPro" id="IPR036322">
    <property type="entry name" value="WD40_repeat_dom_sf"/>
</dbReference>
<dbReference type="OrthoDB" id="6270337at2759"/>
<sequence length="580" mass="64894">MTGASFFYLAASSGHQLQVWSLAPASPESLSSSTPYPPVSTPVWTFETTPALTCDLMWHPRRCKLATLHSTSKSHITLYSFPGGEHEPHYFSEDEAQQRLLGEIRPTYSTCLAFPRQVGRFVAVGHSDGRAAVYDLRKQLTLRTLIDLPSASSPTLVPSCIAWAARDRLLVVGIKNSPDLYVCLAASTEDTYPRFALLPYIPTMDIPCAQQNTICLTLRTCRLDSTLVAAGYSSGEVVIWQLDWPLSQNPRDHIFFRCHPRHVSAFFHDLLSVTWSPTDTYTLFTSGSPDLNLRLWSVVPASFSCEPLKELVAPEINRGFLTNDVTLDGFLLSTGLMNGRILLYNTRCLSAPICELSGFDGNPVRFLMFAFTSQPHDEVRFVSSLEHNRCVSSRATDKEDSNLCEEVASYSTEVRGPLRNLSNIEDASVLKSIDGWSDVYRSISLPDSPELFDSDFHRTSLLDKPFPAPVVSSSCSIDQPHVPSAGLFVSQSRSTTIPSSQVINACSVGATENSTGSLTKKYLDDFRADIQLSHVNMLYHFSRLEEKVENMFERFSEALVELKKENDELRLQLDRRWYFH</sequence>
<reference evidence="1 2" key="1">
    <citation type="journal article" date="2018" name="Biotechnol. Adv.">
        <title>Improved genomic resources and new bioinformatic workflow for the carcinogenic parasite Clonorchis sinensis: Biotechnological implications.</title>
        <authorList>
            <person name="Wang D."/>
            <person name="Korhonen P.K."/>
            <person name="Gasser R.B."/>
            <person name="Young N.D."/>
        </authorList>
    </citation>
    <scope>NUCLEOTIDE SEQUENCE [LARGE SCALE GENOMIC DNA]</scope>
    <source>
        <strain evidence="1">Cs-k2</strain>
    </source>
</reference>
<reference evidence="1 2" key="2">
    <citation type="journal article" date="2021" name="Genomics">
        <title>High-quality reference genome for Clonorchis sinensis.</title>
        <authorList>
            <person name="Young N.D."/>
            <person name="Stroehlein A.J."/>
            <person name="Kinkar L."/>
            <person name="Wang T."/>
            <person name="Sohn W.M."/>
            <person name="Chang B.C.H."/>
            <person name="Kaur P."/>
            <person name="Weisz D."/>
            <person name="Dudchenko O."/>
            <person name="Aiden E.L."/>
            <person name="Korhonen P.K."/>
            <person name="Gasser R.B."/>
        </authorList>
    </citation>
    <scope>NUCLEOTIDE SEQUENCE [LARGE SCALE GENOMIC DNA]</scope>
    <source>
        <strain evidence="1">Cs-k2</strain>
    </source>
</reference>
<accession>A0A419Q673</accession>
<keyword evidence="2" id="KW-1185">Reference proteome</keyword>
<evidence type="ECO:0000313" key="1">
    <source>
        <dbReference type="EMBL" id="KAG5448780.1"/>
    </source>
</evidence>
<gene>
    <name evidence="1" type="ORF">CSKR_113323</name>
</gene>
<dbReference type="InterPro" id="IPR015943">
    <property type="entry name" value="WD40/YVTN_repeat-like_dom_sf"/>
</dbReference>
<dbReference type="SMART" id="SM00320">
    <property type="entry name" value="WD40"/>
    <property type="match status" value="3"/>
</dbReference>
<comment type="caution">
    <text evidence="1">The sequence shown here is derived from an EMBL/GenBank/DDBJ whole genome shotgun (WGS) entry which is preliminary data.</text>
</comment>
<name>A0A419Q673_CLOSI</name>
<dbReference type="Gene3D" id="2.130.10.10">
    <property type="entry name" value="YVTN repeat-like/Quinoprotein amine dehydrogenase"/>
    <property type="match status" value="2"/>
</dbReference>
<protein>
    <submittedName>
        <fullName evidence="1">Uncharacterized protein</fullName>
    </submittedName>
</protein>
<proteinExistence type="predicted"/>
<dbReference type="SUPFAM" id="SSF50978">
    <property type="entry name" value="WD40 repeat-like"/>
    <property type="match status" value="1"/>
</dbReference>